<evidence type="ECO:0000313" key="1">
    <source>
        <dbReference type="EMBL" id="KAJ8565580.1"/>
    </source>
</evidence>
<evidence type="ECO:0000313" key="2">
    <source>
        <dbReference type="Proteomes" id="UP001152561"/>
    </source>
</evidence>
<protein>
    <submittedName>
        <fullName evidence="1">Uncharacterized protein</fullName>
    </submittedName>
</protein>
<keyword evidence="2" id="KW-1185">Reference proteome</keyword>
<accession>A0A9Q1RL47</accession>
<reference evidence="2" key="1">
    <citation type="journal article" date="2023" name="Proc. Natl. Acad. Sci. U.S.A.">
        <title>Genomic and structural basis for evolution of tropane alkaloid biosynthesis.</title>
        <authorList>
            <person name="Wanga Y.-J."/>
            <person name="Taina T."/>
            <person name="Yua J.-Y."/>
            <person name="Lia J."/>
            <person name="Xua B."/>
            <person name="Chenc J."/>
            <person name="D'Auriad J.C."/>
            <person name="Huanga J.-P."/>
            <person name="Huanga S.-X."/>
        </authorList>
    </citation>
    <scope>NUCLEOTIDE SEQUENCE [LARGE SCALE GENOMIC DNA]</scope>
    <source>
        <strain evidence="2">cv. KIB-2019</strain>
    </source>
</reference>
<dbReference type="Proteomes" id="UP001152561">
    <property type="component" value="Unassembled WGS sequence"/>
</dbReference>
<comment type="caution">
    <text evidence="1">The sequence shown here is derived from an EMBL/GenBank/DDBJ whole genome shotgun (WGS) entry which is preliminary data.</text>
</comment>
<dbReference type="AlphaFoldDB" id="A0A9Q1RL47"/>
<proteinExistence type="predicted"/>
<dbReference type="EMBL" id="JAJAGQ010000004">
    <property type="protein sequence ID" value="KAJ8565580.1"/>
    <property type="molecule type" value="Genomic_DNA"/>
</dbReference>
<dbReference type="OrthoDB" id="909160at2759"/>
<name>A0A9Q1RL47_9SOLA</name>
<dbReference type="Gene3D" id="1.20.5.4130">
    <property type="match status" value="1"/>
</dbReference>
<organism evidence="1 2">
    <name type="scientific">Anisodus acutangulus</name>
    <dbReference type="NCBI Taxonomy" id="402998"/>
    <lineage>
        <taxon>Eukaryota</taxon>
        <taxon>Viridiplantae</taxon>
        <taxon>Streptophyta</taxon>
        <taxon>Embryophyta</taxon>
        <taxon>Tracheophyta</taxon>
        <taxon>Spermatophyta</taxon>
        <taxon>Magnoliopsida</taxon>
        <taxon>eudicotyledons</taxon>
        <taxon>Gunneridae</taxon>
        <taxon>Pentapetalae</taxon>
        <taxon>asterids</taxon>
        <taxon>lamiids</taxon>
        <taxon>Solanales</taxon>
        <taxon>Solanaceae</taxon>
        <taxon>Solanoideae</taxon>
        <taxon>Hyoscyameae</taxon>
        <taxon>Anisodus</taxon>
    </lineage>
</organism>
<gene>
    <name evidence="1" type="ORF">K7X08_008156</name>
</gene>
<sequence length="226" mass="25430">MAYPAIDSRIQILELFRRTYPSLIHGQAAEMIDSLHSSAEYFQNILEKTSHQKHEYEKIKDLEGEIRVAVQLAEDLLESNIVEIMRERSSQQEEKNNGSKWTIHDEARVLLRDLSQAIDKIDAVRKDLTFECITSANANAHSTGAAEDHFFKTGDCSSPKRASTALLQDIKLSIFKGQLPCEDMPTLAKLPILEVLKLGVDAFHGFPQAEVNLLHPKVRCYIGASL</sequence>